<dbReference type="PANTHER" id="PTHR11803">
    <property type="entry name" value="2-IMINOBUTANOATE/2-IMINOPROPANOATE DEAMINASE RIDA"/>
    <property type="match status" value="1"/>
</dbReference>
<dbReference type="STRING" id="34097.SAMN02745150_01213"/>
<comment type="similarity">
    <text evidence="1">Belongs to the RutC family.</text>
</comment>
<dbReference type="InterPro" id="IPR006056">
    <property type="entry name" value="RidA"/>
</dbReference>
<keyword evidence="3" id="KW-1185">Reference proteome</keyword>
<dbReference type="InterPro" id="IPR035959">
    <property type="entry name" value="RutC-like_sf"/>
</dbReference>
<dbReference type="NCBIfam" id="TIGR00004">
    <property type="entry name" value="Rid family detoxifying hydrolase"/>
    <property type="match status" value="1"/>
</dbReference>
<sequence>MPKKNIITGSAPQGVGSYSQAILSDNILYVSGQLPIDTLTNEMPKDIVDQVKQCMENLRAILSAAGLQFSDIVRCGVYLKNINDFSVVNDIYSLYFNEPFPARTTVEVSNLPKNALIEIDALAIKSN</sequence>
<dbReference type="GO" id="GO:0019239">
    <property type="term" value="F:deaminase activity"/>
    <property type="evidence" value="ECO:0007669"/>
    <property type="project" value="TreeGrafter"/>
</dbReference>
<dbReference type="RefSeq" id="WP_092319681.1">
    <property type="nucleotide sequence ID" value="NZ_FOKY01000016.1"/>
</dbReference>
<protein>
    <submittedName>
        <fullName evidence="2">2-iminobutanoate/2-iminopropanoate deaminase</fullName>
    </submittedName>
</protein>
<dbReference type="Gene3D" id="3.30.1330.40">
    <property type="entry name" value="RutC-like"/>
    <property type="match status" value="1"/>
</dbReference>
<name>A0A1I1EPZ5_BREAD</name>
<dbReference type="PANTHER" id="PTHR11803:SF39">
    <property type="entry name" value="2-IMINOBUTANOATE_2-IMINOPROPANOATE DEAMINASE"/>
    <property type="match status" value="1"/>
</dbReference>
<dbReference type="GO" id="GO:0005829">
    <property type="term" value="C:cytosol"/>
    <property type="evidence" value="ECO:0007669"/>
    <property type="project" value="TreeGrafter"/>
</dbReference>
<organism evidence="2 3">
    <name type="scientific">Brevinema andersonii</name>
    <dbReference type="NCBI Taxonomy" id="34097"/>
    <lineage>
        <taxon>Bacteria</taxon>
        <taxon>Pseudomonadati</taxon>
        <taxon>Spirochaetota</taxon>
        <taxon>Spirochaetia</taxon>
        <taxon>Brevinematales</taxon>
        <taxon>Brevinemataceae</taxon>
        <taxon>Brevinema</taxon>
    </lineage>
</organism>
<dbReference type="SUPFAM" id="SSF55298">
    <property type="entry name" value="YjgF-like"/>
    <property type="match status" value="1"/>
</dbReference>
<dbReference type="Pfam" id="PF01042">
    <property type="entry name" value="Ribonuc_L-PSP"/>
    <property type="match status" value="1"/>
</dbReference>
<accession>A0A1I1EPZ5</accession>
<evidence type="ECO:0000256" key="1">
    <source>
        <dbReference type="ARBA" id="ARBA00010552"/>
    </source>
</evidence>
<reference evidence="3" key="1">
    <citation type="submission" date="2016-10" db="EMBL/GenBank/DDBJ databases">
        <authorList>
            <person name="Varghese N."/>
            <person name="Submissions S."/>
        </authorList>
    </citation>
    <scope>NUCLEOTIDE SEQUENCE [LARGE SCALE GENOMIC DNA]</scope>
    <source>
        <strain evidence="3">ATCC 43811</strain>
    </source>
</reference>
<dbReference type="EMBL" id="FOKY01000016">
    <property type="protein sequence ID" value="SFB89205.1"/>
    <property type="molecule type" value="Genomic_DNA"/>
</dbReference>
<evidence type="ECO:0000313" key="2">
    <source>
        <dbReference type="EMBL" id="SFB89205.1"/>
    </source>
</evidence>
<dbReference type="Proteomes" id="UP000240042">
    <property type="component" value="Unassembled WGS sequence"/>
</dbReference>
<dbReference type="InterPro" id="IPR006175">
    <property type="entry name" value="YjgF/YER057c/UK114"/>
</dbReference>
<proteinExistence type="inferred from homology"/>
<evidence type="ECO:0000313" key="3">
    <source>
        <dbReference type="Proteomes" id="UP000240042"/>
    </source>
</evidence>
<dbReference type="FunFam" id="3.30.1330.40:FF:000001">
    <property type="entry name" value="L-PSP family endoribonuclease"/>
    <property type="match status" value="1"/>
</dbReference>
<dbReference type="CDD" id="cd00448">
    <property type="entry name" value="YjgF_YER057c_UK114_family"/>
    <property type="match status" value="1"/>
</dbReference>
<gene>
    <name evidence="2" type="ORF">SAMN02745150_01213</name>
</gene>
<dbReference type="OrthoDB" id="9803101at2"/>
<dbReference type="AlphaFoldDB" id="A0A1I1EPZ5"/>